<reference evidence="2 3" key="1">
    <citation type="submission" date="2024-01" db="EMBL/GenBank/DDBJ databases">
        <title>The complete chloroplast genome sequence of Lithospermum erythrorhizon: insights into the phylogenetic relationship among Boraginaceae species and the maternal lineages of purple gromwells.</title>
        <authorList>
            <person name="Okada T."/>
            <person name="Watanabe K."/>
        </authorList>
    </citation>
    <scope>NUCLEOTIDE SEQUENCE [LARGE SCALE GENOMIC DNA]</scope>
</reference>
<feature type="domain" description="Reverse transcriptase Ty1/copia-type" evidence="1">
    <location>
        <begin position="11"/>
        <end position="252"/>
    </location>
</feature>
<protein>
    <submittedName>
        <fullName evidence="2">Transmembrane signal receptor</fullName>
    </submittedName>
</protein>
<dbReference type="PANTHER" id="PTHR43383:SF2">
    <property type="entry name" value="AMIDOHYDROLASE 2 FAMILY PROTEIN"/>
    <property type="match status" value="1"/>
</dbReference>
<name>A0AAV3QB92_LITER</name>
<keyword evidence="3" id="KW-1185">Reference proteome</keyword>
<dbReference type="EMBL" id="BAABME010020654">
    <property type="protein sequence ID" value="GAA0161049.1"/>
    <property type="molecule type" value="Genomic_DNA"/>
</dbReference>
<dbReference type="PANTHER" id="PTHR43383">
    <property type="entry name" value="NODULIN 6"/>
    <property type="match status" value="1"/>
</dbReference>
<sequence>MKVELQALEGNETWELIDLLAGKKPIGYRWIYKIKCKPDDTIAKYKARLVVKGYNQVVGVDYFDSFSHVNKTVTVMFILALAAAKKWHLHQLDVNNAFWHGFLEEEVYMDNPEGYEKAQKGQVCKLKRSLHGLKQVSRQSNLKFTSKLLEYDFIQSYNDNCMFVLQNDACFMVLIVNVDDILVVGDSEESIVAVKYYLLDQFTIKDLGIAKYFLGIEIARSKARLFVSQRKYIPDIVQDLKMNDAKQVATPLQVD</sequence>
<comment type="caution">
    <text evidence="2">The sequence shown here is derived from an EMBL/GenBank/DDBJ whole genome shotgun (WGS) entry which is preliminary data.</text>
</comment>
<dbReference type="Pfam" id="PF07727">
    <property type="entry name" value="RVT_2"/>
    <property type="match status" value="1"/>
</dbReference>
<accession>A0AAV3QB92</accession>
<keyword evidence="2" id="KW-0812">Transmembrane</keyword>
<evidence type="ECO:0000313" key="3">
    <source>
        <dbReference type="Proteomes" id="UP001454036"/>
    </source>
</evidence>
<proteinExistence type="predicted"/>
<keyword evidence="2" id="KW-0675">Receptor</keyword>
<dbReference type="Proteomes" id="UP001454036">
    <property type="component" value="Unassembled WGS sequence"/>
</dbReference>
<organism evidence="2 3">
    <name type="scientific">Lithospermum erythrorhizon</name>
    <name type="common">Purple gromwell</name>
    <name type="synonym">Lithospermum officinale var. erythrorhizon</name>
    <dbReference type="NCBI Taxonomy" id="34254"/>
    <lineage>
        <taxon>Eukaryota</taxon>
        <taxon>Viridiplantae</taxon>
        <taxon>Streptophyta</taxon>
        <taxon>Embryophyta</taxon>
        <taxon>Tracheophyta</taxon>
        <taxon>Spermatophyta</taxon>
        <taxon>Magnoliopsida</taxon>
        <taxon>eudicotyledons</taxon>
        <taxon>Gunneridae</taxon>
        <taxon>Pentapetalae</taxon>
        <taxon>asterids</taxon>
        <taxon>lamiids</taxon>
        <taxon>Boraginales</taxon>
        <taxon>Boraginaceae</taxon>
        <taxon>Boraginoideae</taxon>
        <taxon>Lithospermeae</taxon>
        <taxon>Lithospermum</taxon>
    </lineage>
</organism>
<keyword evidence="2" id="KW-0472">Membrane</keyword>
<dbReference type="AlphaFoldDB" id="A0AAV3QB92"/>
<evidence type="ECO:0000313" key="2">
    <source>
        <dbReference type="EMBL" id="GAA0161049.1"/>
    </source>
</evidence>
<dbReference type="InterPro" id="IPR013103">
    <property type="entry name" value="RVT_2"/>
</dbReference>
<evidence type="ECO:0000259" key="1">
    <source>
        <dbReference type="Pfam" id="PF07727"/>
    </source>
</evidence>
<gene>
    <name evidence="2" type="ORF">LIER_39156</name>
</gene>
<dbReference type="InterPro" id="IPR043502">
    <property type="entry name" value="DNA/RNA_pol_sf"/>
</dbReference>
<dbReference type="SUPFAM" id="SSF56672">
    <property type="entry name" value="DNA/RNA polymerases"/>
    <property type="match status" value="1"/>
</dbReference>